<dbReference type="InterPro" id="IPR013752">
    <property type="entry name" value="KPA_reductase"/>
</dbReference>
<evidence type="ECO:0000313" key="3">
    <source>
        <dbReference type="EMBL" id="GES12852.1"/>
    </source>
</evidence>
<feature type="domain" description="Ketopantoate reductase C-terminal" evidence="2">
    <location>
        <begin position="186"/>
        <end position="302"/>
    </location>
</feature>
<feature type="domain" description="Ketopantoate reductase N-terminal" evidence="1">
    <location>
        <begin position="4"/>
        <end position="145"/>
    </location>
</feature>
<gene>
    <name evidence="3" type="ORF">Amac_064490</name>
</gene>
<keyword evidence="4" id="KW-1185">Reference proteome</keyword>
<dbReference type="InterPro" id="IPR013332">
    <property type="entry name" value="KPR_N"/>
</dbReference>
<dbReference type="InterPro" id="IPR013328">
    <property type="entry name" value="6PGD_dom2"/>
</dbReference>
<sequence length="340" mass="35920">MRFIIIGAGAIGGTIGGRLFESGHDVVLTARGAHYSALRDGGLRFVTPDRSATLPIPAAQGPQDVELTPEDVLLLAVKTQDTTAALDLWSGAPVRGGGTAAERLPIICAQNAVENERAALRHFARVYGMLVWLPALHLDPGTVAAYGAPLSGMLPLGRYPQGVDEFSEQVAEALNKSVFTSWPDPDIMRWKYSKLLGNLGNSIEALCGPGPGRETVMTQAVAEGRAALNAAGISYATPQEEQNKRGNRADLVAIDGMPRLGGSSWQSLAKASGTIEADFINGEIALLGRLHGIPTPANVVLQREANRFARERREPGSMPIETLSDLIEAAGAGATSEQRA</sequence>
<dbReference type="AlphaFoldDB" id="A0A5M3WX80"/>
<accession>A0A5M3WX80</accession>
<evidence type="ECO:0000259" key="1">
    <source>
        <dbReference type="Pfam" id="PF02558"/>
    </source>
</evidence>
<proteinExistence type="predicted"/>
<evidence type="ECO:0000313" key="4">
    <source>
        <dbReference type="Proteomes" id="UP000331127"/>
    </source>
</evidence>
<dbReference type="SUPFAM" id="SSF48179">
    <property type="entry name" value="6-phosphogluconate dehydrogenase C-terminal domain-like"/>
    <property type="match status" value="1"/>
</dbReference>
<dbReference type="Gene3D" id="3.40.50.720">
    <property type="entry name" value="NAD(P)-binding Rossmann-like Domain"/>
    <property type="match status" value="1"/>
</dbReference>
<organism evidence="3 4">
    <name type="scientific">Acrocarpospora macrocephala</name>
    <dbReference type="NCBI Taxonomy" id="150177"/>
    <lineage>
        <taxon>Bacteria</taxon>
        <taxon>Bacillati</taxon>
        <taxon>Actinomycetota</taxon>
        <taxon>Actinomycetes</taxon>
        <taxon>Streptosporangiales</taxon>
        <taxon>Streptosporangiaceae</taxon>
        <taxon>Acrocarpospora</taxon>
    </lineage>
</organism>
<reference evidence="3 4" key="1">
    <citation type="submission" date="2019-10" db="EMBL/GenBank/DDBJ databases">
        <title>Whole genome shotgun sequence of Acrocarpospora macrocephala NBRC 16266.</title>
        <authorList>
            <person name="Ichikawa N."/>
            <person name="Kimura A."/>
            <person name="Kitahashi Y."/>
            <person name="Komaki H."/>
            <person name="Oguchi A."/>
        </authorList>
    </citation>
    <scope>NUCLEOTIDE SEQUENCE [LARGE SCALE GENOMIC DNA]</scope>
    <source>
        <strain evidence="3 4">NBRC 16266</strain>
    </source>
</reference>
<evidence type="ECO:0000259" key="2">
    <source>
        <dbReference type="Pfam" id="PF08546"/>
    </source>
</evidence>
<dbReference type="SUPFAM" id="SSF51735">
    <property type="entry name" value="NAD(P)-binding Rossmann-fold domains"/>
    <property type="match status" value="1"/>
</dbReference>
<dbReference type="EMBL" id="BLAE01000040">
    <property type="protein sequence ID" value="GES12852.1"/>
    <property type="molecule type" value="Genomic_DNA"/>
</dbReference>
<name>A0A5M3WX80_9ACTN</name>
<dbReference type="Proteomes" id="UP000331127">
    <property type="component" value="Unassembled WGS sequence"/>
</dbReference>
<dbReference type="Gene3D" id="1.10.1040.10">
    <property type="entry name" value="N-(1-d-carboxylethyl)-l-norvaline Dehydrogenase, domain 2"/>
    <property type="match status" value="1"/>
</dbReference>
<dbReference type="RefSeq" id="WP_155358138.1">
    <property type="nucleotide sequence ID" value="NZ_BAAAHL010000034.1"/>
</dbReference>
<protein>
    <submittedName>
        <fullName evidence="3">2-dehydropantoate 2-reductase</fullName>
    </submittedName>
</protein>
<comment type="caution">
    <text evidence="3">The sequence shown here is derived from an EMBL/GenBank/DDBJ whole genome shotgun (WGS) entry which is preliminary data.</text>
</comment>
<dbReference type="Pfam" id="PF08546">
    <property type="entry name" value="ApbA_C"/>
    <property type="match status" value="1"/>
</dbReference>
<dbReference type="InterPro" id="IPR008927">
    <property type="entry name" value="6-PGluconate_DH-like_C_sf"/>
</dbReference>
<dbReference type="OrthoDB" id="9796561at2"/>
<dbReference type="Pfam" id="PF02558">
    <property type="entry name" value="ApbA"/>
    <property type="match status" value="1"/>
</dbReference>
<dbReference type="InterPro" id="IPR036291">
    <property type="entry name" value="NAD(P)-bd_dom_sf"/>
</dbReference>